<reference evidence="2" key="1">
    <citation type="journal article" date="2022" name="bioRxiv">
        <title>Sequencing and chromosome-scale assembly of the giantPleurodeles waltlgenome.</title>
        <authorList>
            <person name="Brown T."/>
            <person name="Elewa A."/>
            <person name="Iarovenko S."/>
            <person name="Subramanian E."/>
            <person name="Araus A.J."/>
            <person name="Petzold A."/>
            <person name="Susuki M."/>
            <person name="Suzuki K.-i.T."/>
            <person name="Hayashi T."/>
            <person name="Toyoda A."/>
            <person name="Oliveira C."/>
            <person name="Osipova E."/>
            <person name="Leigh N.D."/>
            <person name="Simon A."/>
            <person name="Yun M.H."/>
        </authorList>
    </citation>
    <scope>NUCLEOTIDE SEQUENCE</scope>
    <source>
        <strain evidence="2">20211129_DDA</strain>
        <tissue evidence="2">Liver</tissue>
    </source>
</reference>
<dbReference type="AlphaFoldDB" id="A0AAV7QQL0"/>
<accession>A0AAV7QQL0</accession>
<name>A0AAV7QQL0_PLEWA</name>
<keyword evidence="3" id="KW-1185">Reference proteome</keyword>
<organism evidence="2 3">
    <name type="scientific">Pleurodeles waltl</name>
    <name type="common">Iberian ribbed newt</name>
    <dbReference type="NCBI Taxonomy" id="8319"/>
    <lineage>
        <taxon>Eukaryota</taxon>
        <taxon>Metazoa</taxon>
        <taxon>Chordata</taxon>
        <taxon>Craniata</taxon>
        <taxon>Vertebrata</taxon>
        <taxon>Euteleostomi</taxon>
        <taxon>Amphibia</taxon>
        <taxon>Batrachia</taxon>
        <taxon>Caudata</taxon>
        <taxon>Salamandroidea</taxon>
        <taxon>Salamandridae</taxon>
        <taxon>Pleurodelinae</taxon>
        <taxon>Pleurodeles</taxon>
    </lineage>
</organism>
<evidence type="ECO:0000256" key="1">
    <source>
        <dbReference type="SAM" id="MobiDB-lite"/>
    </source>
</evidence>
<gene>
    <name evidence="2" type="ORF">NDU88_009052</name>
</gene>
<sequence>MECPGGTLESGGLHFWIGRPDVDDDVGGAGSAVMKREKLARREDGEFCGKKRREWNTIREVDVTERASGRKKEEMAEPGQRKEGGASSEKRTSPG</sequence>
<comment type="caution">
    <text evidence="2">The sequence shown here is derived from an EMBL/GenBank/DDBJ whole genome shotgun (WGS) entry which is preliminary data.</text>
</comment>
<evidence type="ECO:0000313" key="3">
    <source>
        <dbReference type="Proteomes" id="UP001066276"/>
    </source>
</evidence>
<dbReference type="EMBL" id="JANPWB010000010">
    <property type="protein sequence ID" value="KAJ1142739.1"/>
    <property type="molecule type" value="Genomic_DNA"/>
</dbReference>
<dbReference type="Proteomes" id="UP001066276">
    <property type="component" value="Chromosome 6"/>
</dbReference>
<evidence type="ECO:0000313" key="2">
    <source>
        <dbReference type="EMBL" id="KAJ1142739.1"/>
    </source>
</evidence>
<proteinExistence type="predicted"/>
<feature type="region of interest" description="Disordered" evidence="1">
    <location>
        <begin position="63"/>
        <end position="95"/>
    </location>
</feature>
<protein>
    <submittedName>
        <fullName evidence="2">Uncharacterized protein</fullName>
    </submittedName>
</protein>